<dbReference type="RefSeq" id="WP_069788550.1">
    <property type="nucleotide sequence ID" value="NZ_FNOX01000003.1"/>
</dbReference>
<dbReference type="Proteomes" id="UP000182902">
    <property type="component" value="Unassembled WGS sequence"/>
</dbReference>
<accession>A0A1H3J3V4</accession>
<dbReference type="PROSITE" id="PS50943">
    <property type="entry name" value="HTH_CROC1"/>
    <property type="match status" value="1"/>
</dbReference>
<evidence type="ECO:0000259" key="1">
    <source>
        <dbReference type="PROSITE" id="PS50943"/>
    </source>
</evidence>
<protein>
    <submittedName>
        <fullName evidence="2">Helix-turn-helix domain-containing protein</fullName>
    </submittedName>
</protein>
<sequence length="83" mass="9330">MPKTIYRREHAALLSLLKKYRDEAGLTQVQCSKALGRPQSFMSDVESGTRRLDVVQVRDLCNVLGVKLTKLAIELEELLAEEG</sequence>
<name>A0A1H3J3V4_9PSED</name>
<dbReference type="CDD" id="cd00093">
    <property type="entry name" value="HTH_XRE"/>
    <property type="match status" value="1"/>
</dbReference>
<dbReference type="InterPro" id="IPR010982">
    <property type="entry name" value="Lambda_DNA-bd_dom_sf"/>
</dbReference>
<dbReference type="AlphaFoldDB" id="A0A1H3J3V4"/>
<gene>
    <name evidence="2" type="ORF">SAMN05216247_103448</name>
</gene>
<feature type="domain" description="HTH cro/C1-type" evidence="1">
    <location>
        <begin position="17"/>
        <end position="78"/>
    </location>
</feature>
<dbReference type="Pfam" id="PF13560">
    <property type="entry name" value="HTH_31"/>
    <property type="match status" value="1"/>
</dbReference>
<dbReference type="Gene3D" id="1.10.260.40">
    <property type="entry name" value="lambda repressor-like DNA-binding domains"/>
    <property type="match status" value="1"/>
</dbReference>
<dbReference type="InterPro" id="IPR001387">
    <property type="entry name" value="Cro/C1-type_HTH"/>
</dbReference>
<evidence type="ECO:0000313" key="2">
    <source>
        <dbReference type="EMBL" id="SDY34487.1"/>
    </source>
</evidence>
<organism evidence="2 3">
    <name type="scientific">Pseudomonas salomonii</name>
    <dbReference type="NCBI Taxonomy" id="191391"/>
    <lineage>
        <taxon>Bacteria</taxon>
        <taxon>Pseudomonadati</taxon>
        <taxon>Pseudomonadota</taxon>
        <taxon>Gammaproteobacteria</taxon>
        <taxon>Pseudomonadales</taxon>
        <taxon>Pseudomonadaceae</taxon>
        <taxon>Pseudomonas</taxon>
    </lineage>
</organism>
<dbReference type="SMART" id="SM00530">
    <property type="entry name" value="HTH_XRE"/>
    <property type="match status" value="1"/>
</dbReference>
<proteinExistence type="predicted"/>
<evidence type="ECO:0000313" key="3">
    <source>
        <dbReference type="Proteomes" id="UP000182902"/>
    </source>
</evidence>
<dbReference type="SUPFAM" id="SSF47413">
    <property type="entry name" value="lambda repressor-like DNA-binding domains"/>
    <property type="match status" value="1"/>
</dbReference>
<dbReference type="EMBL" id="FNOX01000003">
    <property type="protein sequence ID" value="SDY34487.1"/>
    <property type="molecule type" value="Genomic_DNA"/>
</dbReference>
<reference evidence="2 3" key="1">
    <citation type="submission" date="2016-10" db="EMBL/GenBank/DDBJ databases">
        <authorList>
            <person name="de Groot N.N."/>
        </authorList>
    </citation>
    <scope>NUCLEOTIDE SEQUENCE [LARGE SCALE GENOMIC DNA]</scope>
    <source>
        <strain evidence="2 3">ICMP 14252</strain>
    </source>
</reference>
<dbReference type="GO" id="GO:0003677">
    <property type="term" value="F:DNA binding"/>
    <property type="evidence" value="ECO:0007669"/>
    <property type="project" value="InterPro"/>
</dbReference>